<comment type="subcellular location">
    <subcellularLocation>
        <location evidence="1">Cell inner membrane</location>
        <topology evidence="1">Peripheral membrane protein</topology>
    </subcellularLocation>
</comment>
<comment type="catalytic activity">
    <reaction evidence="16">
        <text>glutathione(out) + ATP + H2O = glutathione(in) + ADP + phosphate + H(+)</text>
        <dbReference type="Rhea" id="RHEA:29791"/>
        <dbReference type="ChEBI" id="CHEBI:15377"/>
        <dbReference type="ChEBI" id="CHEBI:15378"/>
        <dbReference type="ChEBI" id="CHEBI:30616"/>
        <dbReference type="ChEBI" id="CHEBI:43474"/>
        <dbReference type="ChEBI" id="CHEBI:57925"/>
        <dbReference type="ChEBI" id="CHEBI:456216"/>
        <dbReference type="EC" id="7.4.2.10"/>
    </reaction>
</comment>
<evidence type="ECO:0000256" key="1">
    <source>
        <dbReference type="ARBA" id="ARBA00004417"/>
    </source>
</evidence>
<keyword evidence="19" id="KW-1185">Reference proteome</keyword>
<dbReference type="InterPro" id="IPR013563">
    <property type="entry name" value="Oligopep_ABC_C"/>
</dbReference>
<accession>A0A917MHF2</accession>
<keyword evidence="4" id="KW-1003">Cell membrane</keyword>
<dbReference type="Pfam" id="PF08352">
    <property type="entry name" value="oligo_HPY"/>
    <property type="match status" value="1"/>
</dbReference>
<gene>
    <name evidence="18" type="ORF">GCM10007036_17310</name>
</gene>
<dbReference type="InterPro" id="IPR003439">
    <property type="entry name" value="ABC_transporter-like_ATP-bd"/>
</dbReference>
<keyword evidence="11" id="KW-0472">Membrane</keyword>
<keyword evidence="7" id="KW-0547">Nucleotide-binding</keyword>
<evidence type="ECO:0000256" key="12">
    <source>
        <dbReference type="ARBA" id="ARBA00037530"/>
    </source>
</evidence>
<evidence type="ECO:0000256" key="9">
    <source>
        <dbReference type="ARBA" id="ARBA00022840"/>
    </source>
</evidence>
<keyword evidence="8" id="KW-0378">Hydrolase</keyword>
<dbReference type="AlphaFoldDB" id="A0A917MHF2"/>
<reference evidence="18" key="1">
    <citation type="journal article" date="2014" name="Int. J. Syst. Evol. Microbiol.">
        <title>Complete genome sequence of Corynebacterium casei LMG S-19264T (=DSM 44701T), isolated from a smear-ripened cheese.</title>
        <authorList>
            <consortium name="US DOE Joint Genome Institute (JGI-PGF)"/>
            <person name="Walter F."/>
            <person name="Albersmeier A."/>
            <person name="Kalinowski J."/>
            <person name="Ruckert C."/>
        </authorList>
    </citation>
    <scope>NUCLEOTIDE SEQUENCE</scope>
    <source>
        <strain evidence="18">CGMCC 1.12214</strain>
    </source>
</reference>
<dbReference type="EMBL" id="BMES01000001">
    <property type="protein sequence ID" value="GGH16536.1"/>
    <property type="molecule type" value="Genomic_DNA"/>
</dbReference>
<keyword evidence="10" id="KW-1278">Translocase</keyword>
<evidence type="ECO:0000256" key="2">
    <source>
        <dbReference type="ARBA" id="ARBA00011469"/>
    </source>
</evidence>
<keyword evidence="3" id="KW-0813">Transport</keyword>
<evidence type="ECO:0000256" key="14">
    <source>
        <dbReference type="ARBA" id="ARBA00039050"/>
    </source>
</evidence>
<feature type="domain" description="ABC transporter" evidence="17">
    <location>
        <begin position="7"/>
        <end position="257"/>
    </location>
</feature>
<dbReference type="EC" id="7.4.2.10" evidence="14"/>
<dbReference type="GO" id="GO:0015833">
    <property type="term" value="P:peptide transport"/>
    <property type="evidence" value="ECO:0007669"/>
    <property type="project" value="InterPro"/>
</dbReference>
<dbReference type="GO" id="GO:0005886">
    <property type="term" value="C:plasma membrane"/>
    <property type="evidence" value="ECO:0007669"/>
    <property type="project" value="UniProtKB-SubCell"/>
</dbReference>
<dbReference type="GO" id="GO:0016887">
    <property type="term" value="F:ATP hydrolysis activity"/>
    <property type="evidence" value="ECO:0007669"/>
    <property type="project" value="InterPro"/>
</dbReference>
<dbReference type="GO" id="GO:0055085">
    <property type="term" value="P:transmembrane transport"/>
    <property type="evidence" value="ECO:0007669"/>
    <property type="project" value="UniProtKB-ARBA"/>
</dbReference>
<keyword evidence="6" id="KW-0677">Repeat</keyword>
<evidence type="ECO:0000256" key="3">
    <source>
        <dbReference type="ARBA" id="ARBA00022448"/>
    </source>
</evidence>
<dbReference type="SUPFAM" id="SSF52540">
    <property type="entry name" value="P-loop containing nucleoside triphosphate hydrolases"/>
    <property type="match status" value="1"/>
</dbReference>
<dbReference type="SMART" id="SM00382">
    <property type="entry name" value="AAA"/>
    <property type="match status" value="1"/>
</dbReference>
<dbReference type="NCBIfam" id="TIGR01727">
    <property type="entry name" value="oligo_HPY"/>
    <property type="match status" value="1"/>
</dbReference>
<name>A0A917MHF2_9HYPH</name>
<evidence type="ECO:0000256" key="13">
    <source>
        <dbReference type="ARBA" id="ARBA00038416"/>
    </source>
</evidence>
<evidence type="ECO:0000259" key="17">
    <source>
        <dbReference type="PROSITE" id="PS50893"/>
    </source>
</evidence>
<organism evidence="18 19">
    <name type="scientific">Alsobacter metallidurans</name>
    <dbReference type="NCBI Taxonomy" id="340221"/>
    <lineage>
        <taxon>Bacteria</taxon>
        <taxon>Pseudomonadati</taxon>
        <taxon>Pseudomonadota</taxon>
        <taxon>Alphaproteobacteria</taxon>
        <taxon>Hyphomicrobiales</taxon>
        <taxon>Alsobacteraceae</taxon>
        <taxon>Alsobacter</taxon>
    </lineage>
</organism>
<keyword evidence="5" id="KW-0997">Cell inner membrane</keyword>
<comment type="function">
    <text evidence="12">Part of the ABC transporter complex GsiABCD involved in glutathione import. Responsible for energy coupling to the transport system.</text>
</comment>
<dbReference type="CDD" id="cd03257">
    <property type="entry name" value="ABC_NikE_OppD_transporters"/>
    <property type="match status" value="1"/>
</dbReference>
<comment type="subunit">
    <text evidence="2">The complex is composed of two ATP-binding proteins (GsiA), two transmembrane proteins (GsiC and GsiD) and a solute-binding protein (GsiB).</text>
</comment>
<evidence type="ECO:0000313" key="19">
    <source>
        <dbReference type="Proteomes" id="UP000603912"/>
    </source>
</evidence>
<dbReference type="InterPro" id="IPR017871">
    <property type="entry name" value="ABC_transporter-like_CS"/>
</dbReference>
<dbReference type="GO" id="GO:0005524">
    <property type="term" value="F:ATP binding"/>
    <property type="evidence" value="ECO:0007669"/>
    <property type="project" value="UniProtKB-KW"/>
</dbReference>
<keyword evidence="9 18" id="KW-0067">ATP-binding</keyword>
<reference evidence="18" key="2">
    <citation type="submission" date="2020-09" db="EMBL/GenBank/DDBJ databases">
        <authorList>
            <person name="Sun Q."/>
            <person name="Zhou Y."/>
        </authorList>
    </citation>
    <scope>NUCLEOTIDE SEQUENCE</scope>
    <source>
        <strain evidence="18">CGMCC 1.12214</strain>
    </source>
</reference>
<dbReference type="InterPro" id="IPR003593">
    <property type="entry name" value="AAA+_ATPase"/>
</dbReference>
<evidence type="ECO:0000256" key="7">
    <source>
        <dbReference type="ARBA" id="ARBA00022741"/>
    </source>
</evidence>
<protein>
    <recommendedName>
        <fullName evidence="15">Glutathione import ATP-binding protein GsiA</fullName>
        <ecNumber evidence="14">7.4.2.10</ecNumber>
    </recommendedName>
</protein>
<dbReference type="PANTHER" id="PTHR43776">
    <property type="entry name" value="TRANSPORT ATP-BINDING PROTEIN"/>
    <property type="match status" value="1"/>
</dbReference>
<dbReference type="Gene3D" id="3.40.50.300">
    <property type="entry name" value="P-loop containing nucleotide triphosphate hydrolases"/>
    <property type="match status" value="1"/>
</dbReference>
<evidence type="ECO:0000256" key="4">
    <source>
        <dbReference type="ARBA" id="ARBA00022475"/>
    </source>
</evidence>
<dbReference type="Proteomes" id="UP000603912">
    <property type="component" value="Unassembled WGS sequence"/>
</dbReference>
<evidence type="ECO:0000256" key="15">
    <source>
        <dbReference type="ARBA" id="ARBA00041187"/>
    </source>
</evidence>
<dbReference type="PROSITE" id="PS50893">
    <property type="entry name" value="ABC_TRANSPORTER_2"/>
    <property type="match status" value="1"/>
</dbReference>
<dbReference type="Pfam" id="PF00005">
    <property type="entry name" value="ABC_tran"/>
    <property type="match status" value="1"/>
</dbReference>
<evidence type="ECO:0000256" key="11">
    <source>
        <dbReference type="ARBA" id="ARBA00023136"/>
    </source>
</evidence>
<sequence>MTGEPLLQVRDLSKTFLSRKGFPVPKTVAVRAVDKVSFEVGKGEALGVVGESGCGKSTVARLALRLIEADSGDVRFDGVDVLGASKGDLRALRRRMQIVFQDPASALDPRQRIGEALGEALRVHGLARGRDVRTVVERLLDEVGMPKVAADRFPHEFSGGQRQRLGIARALALGPDLVFADEPVSALDVSVQAQILVLMERLKAERNLAFVFISHDLGVVRHFCKRVVVLYLGRVVESGPVPAIFDEPLHPYAQLLKASSPSPDPDHAVAMAFQEGEPPSPVNPPSGCHFHPRCPFAIDQCRTVSPALRTAAPGREVACHLYPE</sequence>
<dbReference type="PANTHER" id="PTHR43776:SF15">
    <property type="entry name" value="GLUTATHIONE IMPORT ATP-BINDING PROTEIN GSIA"/>
    <property type="match status" value="1"/>
</dbReference>
<evidence type="ECO:0000256" key="10">
    <source>
        <dbReference type="ARBA" id="ARBA00022967"/>
    </source>
</evidence>
<evidence type="ECO:0000256" key="5">
    <source>
        <dbReference type="ARBA" id="ARBA00022519"/>
    </source>
</evidence>
<evidence type="ECO:0000256" key="8">
    <source>
        <dbReference type="ARBA" id="ARBA00022801"/>
    </source>
</evidence>
<comment type="similarity">
    <text evidence="13">Belongs to the ABC transporter superfamily. Glutathione importer (TC 3.A.1.5.11) family.</text>
</comment>
<evidence type="ECO:0000256" key="6">
    <source>
        <dbReference type="ARBA" id="ARBA00022737"/>
    </source>
</evidence>
<dbReference type="RefSeq" id="WP_188517234.1">
    <property type="nucleotide sequence ID" value="NZ_BMES01000001.1"/>
</dbReference>
<proteinExistence type="inferred from homology"/>
<dbReference type="FunFam" id="3.40.50.300:FF:000016">
    <property type="entry name" value="Oligopeptide ABC transporter ATP-binding component"/>
    <property type="match status" value="1"/>
</dbReference>
<dbReference type="InterPro" id="IPR027417">
    <property type="entry name" value="P-loop_NTPase"/>
</dbReference>
<dbReference type="PROSITE" id="PS00211">
    <property type="entry name" value="ABC_TRANSPORTER_1"/>
    <property type="match status" value="1"/>
</dbReference>
<evidence type="ECO:0000256" key="16">
    <source>
        <dbReference type="ARBA" id="ARBA00047640"/>
    </source>
</evidence>
<comment type="caution">
    <text evidence="18">The sequence shown here is derived from an EMBL/GenBank/DDBJ whole genome shotgun (WGS) entry which is preliminary data.</text>
</comment>
<evidence type="ECO:0000313" key="18">
    <source>
        <dbReference type="EMBL" id="GGH16536.1"/>
    </source>
</evidence>
<dbReference type="InterPro" id="IPR050319">
    <property type="entry name" value="ABC_transp_ATP-bind"/>
</dbReference>